<reference evidence="1" key="1">
    <citation type="submission" date="2022-10" db="EMBL/GenBank/DDBJ databases">
        <title>Genomics discovery of giant fungal viruses from subsurface oceanic crustal fluids.</title>
        <authorList>
            <person name="Bhattacharjee A.S."/>
            <person name="Schulz F."/>
            <person name="Woyke T."/>
            <person name="Orcutt B.N."/>
            <person name="Matinez Martinez J."/>
        </authorList>
    </citation>
    <scope>NUCLEOTIDE SEQUENCE</scope>
    <source>
        <strain evidence="1">VSAG1.JdFR</strain>
        <strain evidence="2">VSAG8.JdFR</strain>
    </source>
</reference>
<sequence length="261" mass="31028">MDLRINNFILDDIEKFMLYDINIINQNEDNNINKQKLNKIFEKNTTINPKNNIPLGIKKNDYNKNKLIKNEYNKSKLFIPKNNDKLFWCLYILKNGLNSYNLNFNSGFSIEKEMKIQAVTFMKNNEHNIKIKKTEVESNLLFDKKMSVQSLSLLCNMLKMNLRLVNNNFYYEFLNNESDEFKYIMIENKNYGINLDNNNNSVDDKLLITNVSKPINSLSYYKVDELIQLANKLKINVKNENNKNKTKKDIYDEVYKIIYDC</sequence>
<name>A0A9E8G4P2_9VIRU</name>
<dbReference type="EMBL" id="OP765507">
    <property type="protein sequence ID" value="UZT28881.1"/>
    <property type="molecule type" value="Genomic_DNA"/>
</dbReference>
<proteinExistence type="predicted"/>
<protein>
    <submittedName>
        <fullName evidence="1">mRNA capping enzyme</fullName>
    </submittedName>
</protein>
<evidence type="ECO:0000313" key="1">
    <source>
        <dbReference type="EMBL" id="UZT28881.1"/>
    </source>
</evidence>
<evidence type="ECO:0000313" key="2">
    <source>
        <dbReference type="EMBL" id="UZT29228.1"/>
    </source>
</evidence>
<dbReference type="EMBL" id="OP765584">
    <property type="protein sequence ID" value="UZT29228.1"/>
    <property type="molecule type" value="Genomic_DNA"/>
</dbReference>
<organism evidence="1">
    <name type="scientific">Nucleocytoviricota sp</name>
    <dbReference type="NCBI Taxonomy" id="2809609"/>
    <lineage>
        <taxon>Viruses</taxon>
        <taxon>Varidnaviria</taxon>
        <taxon>Bamfordvirae</taxon>
        <taxon>Nucleocytoviricota</taxon>
    </lineage>
</organism>
<accession>A0A9E8G4P2</accession>